<dbReference type="PANTHER" id="PTHR47706:SF7">
    <property type="entry name" value="CIPA-LIKE, PUTATIVE (AFU_ORTHOLOGUE AFUA_1G01630)-RELATED"/>
    <property type="match status" value="1"/>
</dbReference>
<dbReference type="InterPro" id="IPR051609">
    <property type="entry name" value="NmrA/Isoflavone_reductase-like"/>
</dbReference>
<protein>
    <submittedName>
        <fullName evidence="4">Putative oxidoreductase CipA</fullName>
    </submittedName>
</protein>
<evidence type="ECO:0000313" key="4">
    <source>
        <dbReference type="EMBL" id="PMD31836.1"/>
    </source>
</evidence>
<evidence type="ECO:0000256" key="1">
    <source>
        <dbReference type="ARBA" id="ARBA00022857"/>
    </source>
</evidence>
<dbReference type="STRING" id="1149755.A0A2J6QZY4"/>
<name>A0A2J6QZY4_HYAVF</name>
<keyword evidence="5" id="KW-1185">Reference proteome</keyword>
<dbReference type="InterPro" id="IPR045312">
    <property type="entry name" value="PCBER-like"/>
</dbReference>
<dbReference type="EMBL" id="KZ613961">
    <property type="protein sequence ID" value="PMD31836.1"/>
    <property type="molecule type" value="Genomic_DNA"/>
</dbReference>
<proteinExistence type="predicted"/>
<dbReference type="GO" id="GO:0016491">
    <property type="term" value="F:oxidoreductase activity"/>
    <property type="evidence" value="ECO:0007669"/>
    <property type="project" value="UniProtKB-KW"/>
</dbReference>
<dbReference type="PANTHER" id="PTHR47706">
    <property type="entry name" value="NMRA-LIKE FAMILY PROTEIN"/>
    <property type="match status" value="1"/>
</dbReference>
<organism evidence="4 5">
    <name type="scientific">Hyaloscypha variabilis (strain UAMH 11265 / GT02V1 / F)</name>
    <name type="common">Meliniomyces variabilis</name>
    <dbReference type="NCBI Taxonomy" id="1149755"/>
    <lineage>
        <taxon>Eukaryota</taxon>
        <taxon>Fungi</taxon>
        <taxon>Dikarya</taxon>
        <taxon>Ascomycota</taxon>
        <taxon>Pezizomycotina</taxon>
        <taxon>Leotiomycetes</taxon>
        <taxon>Helotiales</taxon>
        <taxon>Hyaloscyphaceae</taxon>
        <taxon>Hyaloscypha</taxon>
        <taxon>Hyaloscypha variabilis</taxon>
    </lineage>
</organism>
<gene>
    <name evidence="4" type="ORF">L207DRAFT_558527</name>
</gene>
<evidence type="ECO:0000259" key="3">
    <source>
        <dbReference type="Pfam" id="PF05368"/>
    </source>
</evidence>
<dbReference type="OrthoDB" id="419598at2759"/>
<keyword evidence="2" id="KW-0560">Oxidoreductase</keyword>
<accession>A0A2J6QZY4</accession>
<keyword evidence="1" id="KW-0521">NADP</keyword>
<reference evidence="4 5" key="1">
    <citation type="submission" date="2016-04" db="EMBL/GenBank/DDBJ databases">
        <title>A degradative enzymes factory behind the ericoid mycorrhizal symbiosis.</title>
        <authorList>
            <consortium name="DOE Joint Genome Institute"/>
            <person name="Martino E."/>
            <person name="Morin E."/>
            <person name="Grelet G."/>
            <person name="Kuo A."/>
            <person name="Kohler A."/>
            <person name="Daghino S."/>
            <person name="Barry K."/>
            <person name="Choi C."/>
            <person name="Cichocki N."/>
            <person name="Clum A."/>
            <person name="Copeland A."/>
            <person name="Hainaut M."/>
            <person name="Haridas S."/>
            <person name="Labutti K."/>
            <person name="Lindquist E."/>
            <person name="Lipzen A."/>
            <person name="Khouja H.-R."/>
            <person name="Murat C."/>
            <person name="Ohm R."/>
            <person name="Olson A."/>
            <person name="Spatafora J."/>
            <person name="Veneault-Fourrey C."/>
            <person name="Henrissat B."/>
            <person name="Grigoriev I."/>
            <person name="Martin F."/>
            <person name="Perotto S."/>
        </authorList>
    </citation>
    <scope>NUCLEOTIDE SEQUENCE [LARGE SCALE GENOMIC DNA]</scope>
    <source>
        <strain evidence="4 5">F</strain>
    </source>
</reference>
<dbReference type="Gene3D" id="3.40.50.720">
    <property type="entry name" value="NAD(P)-binding Rossmann-like Domain"/>
    <property type="match status" value="1"/>
</dbReference>
<dbReference type="Proteomes" id="UP000235786">
    <property type="component" value="Unassembled WGS sequence"/>
</dbReference>
<dbReference type="InterPro" id="IPR008030">
    <property type="entry name" value="NmrA-like"/>
</dbReference>
<feature type="domain" description="NmrA-like" evidence="3">
    <location>
        <begin position="19"/>
        <end position="125"/>
    </location>
</feature>
<dbReference type="Pfam" id="PF05368">
    <property type="entry name" value="NmrA"/>
    <property type="match status" value="1"/>
</dbReference>
<evidence type="ECO:0000313" key="5">
    <source>
        <dbReference type="Proteomes" id="UP000235786"/>
    </source>
</evidence>
<dbReference type="CDD" id="cd05259">
    <property type="entry name" value="PCBER_SDR_a"/>
    <property type="match status" value="1"/>
</dbReference>
<evidence type="ECO:0000256" key="2">
    <source>
        <dbReference type="ARBA" id="ARBA00023002"/>
    </source>
</evidence>
<sequence length="339" mass="37179">MAQKYAKDQPAGFTNRIERVAIVGAGGRIGKYFATALLKTGLHTVTAITRENSTSKLPSGVKIARVNYDDEGSLVAELQGQQFLVITLAAQGPDEATHSKLVAAAAKAGVPYVMPNNYGFDVANKKLCEENVYGAAPLKRIAEIEAAGVSSWINLCCSFWYEWSLALGEPFYGIDIKNKKAVFFDDGKTKINTTTWERCGEALAGLLSLKELPEDENDKSPTVSSWKNKPVYISSFLASQRDMLDSIHRVMGTSDKDWEIAYEKSDERCAKGIEDMKKGQRLGFARAMYSRGFYPNGGGDYESTKGLDNEKLGLGKDDLDVATKRTVEMVESGWTPYSG</sequence>
<dbReference type="InterPro" id="IPR036291">
    <property type="entry name" value="NAD(P)-bd_dom_sf"/>
</dbReference>
<dbReference type="SUPFAM" id="SSF51735">
    <property type="entry name" value="NAD(P)-binding Rossmann-fold domains"/>
    <property type="match status" value="1"/>
</dbReference>
<dbReference type="AlphaFoldDB" id="A0A2J6QZY4"/>